<sequence length="98" mass="11054">MFIKKLKVPSAFPKYGIFPSILSCIACNIAPSPPDTRYISGFFSSNISGNLFLISLKNFSVLLSLLYIYLIFIPPIIPKLKLFKSDILKSIICFLRHP</sequence>
<evidence type="ECO:0000313" key="2">
    <source>
        <dbReference type="EMBL" id="OGC44229.1"/>
    </source>
</evidence>
<name>A0A1F4UH37_9BACT</name>
<gene>
    <name evidence="2" type="ORF">A2400_01335</name>
</gene>
<dbReference type="Proteomes" id="UP000177434">
    <property type="component" value="Unassembled WGS sequence"/>
</dbReference>
<reference evidence="2 3" key="1">
    <citation type="journal article" date="2016" name="Nat. Commun.">
        <title>Thousands of microbial genomes shed light on interconnected biogeochemical processes in an aquifer system.</title>
        <authorList>
            <person name="Anantharaman K."/>
            <person name="Brown C.T."/>
            <person name="Hug L.A."/>
            <person name="Sharon I."/>
            <person name="Castelle C.J."/>
            <person name="Probst A.J."/>
            <person name="Thomas B.C."/>
            <person name="Singh A."/>
            <person name="Wilkins M.J."/>
            <person name="Karaoz U."/>
            <person name="Brodie E.L."/>
            <person name="Williams K.H."/>
            <person name="Hubbard S.S."/>
            <person name="Banfield J.F."/>
        </authorList>
    </citation>
    <scope>NUCLEOTIDE SEQUENCE [LARGE SCALE GENOMIC DNA]</scope>
</reference>
<organism evidence="2 3">
    <name type="scientific">candidate division WS6 bacterium RIFOXYB1_FULL_33_14</name>
    <dbReference type="NCBI Taxonomy" id="1817896"/>
    <lineage>
        <taxon>Bacteria</taxon>
        <taxon>Candidatus Dojkabacteria</taxon>
    </lineage>
</organism>
<keyword evidence="1" id="KW-1133">Transmembrane helix</keyword>
<protein>
    <submittedName>
        <fullName evidence="2">Uncharacterized protein</fullName>
    </submittedName>
</protein>
<proteinExistence type="predicted"/>
<dbReference type="AlphaFoldDB" id="A0A1F4UH37"/>
<keyword evidence="1" id="KW-0812">Transmembrane</keyword>
<accession>A0A1F4UH37</accession>
<evidence type="ECO:0000313" key="3">
    <source>
        <dbReference type="Proteomes" id="UP000177434"/>
    </source>
</evidence>
<feature type="transmembrane region" description="Helical" evidence="1">
    <location>
        <begin position="51"/>
        <end position="72"/>
    </location>
</feature>
<dbReference type="EMBL" id="MEUN01000078">
    <property type="protein sequence ID" value="OGC44229.1"/>
    <property type="molecule type" value="Genomic_DNA"/>
</dbReference>
<evidence type="ECO:0000256" key="1">
    <source>
        <dbReference type="SAM" id="Phobius"/>
    </source>
</evidence>
<keyword evidence="1" id="KW-0472">Membrane</keyword>
<comment type="caution">
    <text evidence="2">The sequence shown here is derived from an EMBL/GenBank/DDBJ whole genome shotgun (WGS) entry which is preliminary data.</text>
</comment>